<dbReference type="PROSITE" id="PS50157">
    <property type="entry name" value="ZINC_FINGER_C2H2_2"/>
    <property type="match status" value="1"/>
</dbReference>
<evidence type="ECO:0000313" key="10">
    <source>
        <dbReference type="EMBL" id="CAI0377011.1"/>
    </source>
</evidence>
<dbReference type="PROSITE" id="PS00028">
    <property type="entry name" value="ZINC_FINGER_C2H2_1"/>
    <property type="match status" value="2"/>
</dbReference>
<evidence type="ECO:0000256" key="4">
    <source>
        <dbReference type="ARBA" id="ARBA00022771"/>
    </source>
</evidence>
<feature type="region of interest" description="Disordered" evidence="7">
    <location>
        <begin position="155"/>
        <end position="178"/>
    </location>
</feature>
<feature type="compositionally biased region" description="Low complexity" evidence="7">
    <location>
        <begin position="165"/>
        <end position="178"/>
    </location>
</feature>
<dbReference type="SUPFAM" id="SSF48371">
    <property type="entry name" value="ARM repeat"/>
    <property type="match status" value="1"/>
</dbReference>
<gene>
    <name evidence="10" type="ORF">LITE_LOCUS1274</name>
</gene>
<evidence type="ECO:0000256" key="5">
    <source>
        <dbReference type="ARBA" id="ARBA00022833"/>
    </source>
</evidence>
<feature type="domain" description="AN1-type" evidence="9">
    <location>
        <begin position="95"/>
        <end position="145"/>
    </location>
</feature>
<evidence type="ECO:0000256" key="2">
    <source>
        <dbReference type="ARBA" id="ARBA00022723"/>
    </source>
</evidence>
<feature type="compositionally biased region" description="Basic and acidic residues" evidence="7">
    <location>
        <begin position="879"/>
        <end position="895"/>
    </location>
</feature>
<proteinExistence type="predicted"/>
<evidence type="ECO:0000313" key="11">
    <source>
        <dbReference type="Proteomes" id="UP001154282"/>
    </source>
</evidence>
<dbReference type="InterPro" id="IPR035896">
    <property type="entry name" value="AN1-like_Znf"/>
</dbReference>
<dbReference type="InterPro" id="IPR000058">
    <property type="entry name" value="Znf_AN1"/>
</dbReference>
<name>A0AAV0GVI8_9ROSI</name>
<evidence type="ECO:0000256" key="7">
    <source>
        <dbReference type="SAM" id="MobiDB-lite"/>
    </source>
</evidence>
<dbReference type="InterPro" id="IPR057357">
    <property type="entry name" value="Znf-C2H2_ZFAND2A/B"/>
</dbReference>
<keyword evidence="3" id="KW-0677">Repeat</keyword>
<keyword evidence="4 6" id="KW-0863">Zinc-finger</keyword>
<dbReference type="PROSITE" id="PS51039">
    <property type="entry name" value="ZF_AN1"/>
    <property type="match status" value="2"/>
</dbReference>
<feature type="domain" description="C2H2-type" evidence="8">
    <location>
        <begin position="230"/>
        <end position="258"/>
    </location>
</feature>
<dbReference type="Proteomes" id="UP001154282">
    <property type="component" value="Unassembled WGS sequence"/>
</dbReference>
<dbReference type="InterPro" id="IPR055296">
    <property type="entry name" value="SRL2-like"/>
</dbReference>
<keyword evidence="11" id="KW-1185">Reference proteome</keyword>
<dbReference type="InterPro" id="IPR016024">
    <property type="entry name" value="ARM-type_fold"/>
</dbReference>
<comment type="caution">
    <text evidence="10">The sequence shown here is derived from an EMBL/GenBank/DDBJ whole genome shotgun (WGS) entry which is preliminary data.</text>
</comment>
<dbReference type="SMART" id="SM00355">
    <property type="entry name" value="ZnF_C2H2"/>
    <property type="match status" value="2"/>
</dbReference>
<feature type="region of interest" description="Disordered" evidence="7">
    <location>
        <begin position="879"/>
        <end position="901"/>
    </location>
</feature>
<dbReference type="Pfam" id="PF01428">
    <property type="entry name" value="zf-AN1"/>
    <property type="match status" value="2"/>
</dbReference>
<dbReference type="InterPro" id="IPR049152">
    <property type="entry name" value="EFR3-like_ARM"/>
</dbReference>
<dbReference type="Pfam" id="PF21052">
    <property type="entry name" value="EFR3_ARM"/>
    <property type="match status" value="1"/>
</dbReference>
<evidence type="ECO:0000256" key="6">
    <source>
        <dbReference type="PROSITE-ProRule" id="PRU00042"/>
    </source>
</evidence>
<dbReference type="Pfam" id="PF25403">
    <property type="entry name" value="zf-C2H2_ZFAND2"/>
    <property type="match status" value="1"/>
</dbReference>
<keyword evidence="2" id="KW-0479">Metal-binding</keyword>
<protein>
    <submittedName>
        <fullName evidence="10">Uncharacterized protein</fullName>
    </submittedName>
</protein>
<evidence type="ECO:0000259" key="9">
    <source>
        <dbReference type="PROSITE" id="PS51039"/>
    </source>
</evidence>
<dbReference type="SMART" id="SM00154">
    <property type="entry name" value="ZnF_AN1"/>
    <property type="match status" value="2"/>
</dbReference>
<reference evidence="10" key="1">
    <citation type="submission" date="2022-08" db="EMBL/GenBank/DDBJ databases">
        <authorList>
            <person name="Gutierrez-Valencia J."/>
        </authorList>
    </citation>
    <scope>NUCLEOTIDE SEQUENCE</scope>
</reference>
<evidence type="ECO:0000259" key="8">
    <source>
        <dbReference type="PROSITE" id="PS50157"/>
    </source>
</evidence>
<accession>A0AAV0GVI8</accession>
<evidence type="ECO:0000256" key="3">
    <source>
        <dbReference type="ARBA" id="ARBA00022737"/>
    </source>
</evidence>
<dbReference type="Gene3D" id="3.30.160.60">
    <property type="entry name" value="Classic Zinc Finger"/>
    <property type="match status" value="1"/>
</dbReference>
<dbReference type="InterPro" id="IPR013087">
    <property type="entry name" value="Znf_C2H2_type"/>
</dbReference>
<dbReference type="FunFam" id="4.10.1110.10:FF:000003">
    <property type="entry name" value="AN1-type zinc finger protein 2B isoform X1"/>
    <property type="match status" value="1"/>
</dbReference>
<keyword evidence="5" id="KW-0862">Zinc</keyword>
<dbReference type="GO" id="GO:0008270">
    <property type="term" value="F:zinc ion binding"/>
    <property type="evidence" value="ECO:0007669"/>
    <property type="project" value="UniProtKB-KW"/>
</dbReference>
<evidence type="ECO:0000256" key="1">
    <source>
        <dbReference type="ARBA" id="ARBA00003732"/>
    </source>
</evidence>
<dbReference type="EMBL" id="CAMGYJ010000002">
    <property type="protein sequence ID" value="CAI0377011.1"/>
    <property type="molecule type" value="Genomic_DNA"/>
</dbReference>
<feature type="domain" description="AN1-type" evidence="9">
    <location>
        <begin position="7"/>
        <end position="55"/>
    </location>
</feature>
<dbReference type="SUPFAM" id="SSF118310">
    <property type="entry name" value="AN1-like Zinc finger"/>
    <property type="match status" value="2"/>
</dbReference>
<comment type="function">
    <text evidence="1">May be involved in environmental stress response.</text>
</comment>
<sequence>MGTPAFPDLGKHCFVEDCKQLDFLPFTCDRCRQVFCLDHRSYLKHNCPKGDKKDVTVVICPLCAKGVRLIGDEDPNISWETHVNTECDPSNYEKVTKKRKCPVRGCREVLTFSNTIKCRDCTKDHCLKHRFGPDHTCPGPRKPDAGFQFMSLLSRSQKEEPPRPNNRAPPTTTSSATNWTSNFLSAASNVRASAEAGVSKLGRELSQAWLTARDGIGPSSSSGGGAEMDEQCPQCGAKFASVMTLVDHVEKVHEKKNQQQSRVLKLPVDVCPKCSKGFRDPVDLVEHVERDHGASSDLGMVVVGRPAEREKESLNMSAVSGVLSRQVLPACGSLCFFCPALRARSRQPIKRYKKLISEIFPKNQEEGPNDRKIGKLCEYAAKNPLRIPKIANSLEQRCYKELRYENFQSVKIVMCIYKKLLITCREQLPLYATSLMNIIHTLLDQTRRQDLQLTGCESLFDFVNNQKDGTYAFNLEGFIPQLCQLAQEVGEDERGVCLRAAGLQALSSVVWFMGEHSHISAEFDNIVSVVLENYGNPEDVHEEQGNQNQWEQEVVKNEEQGSTSSEMLTRVPSWGTIVKENGELNVTEEDSRNPCFWARICLQNMAKLGQEATNIRRILESLFRYFDSSDQWSLDHGLALPVLNDMQILMEKSGYNSHVLLSMLIKHLDHKNILKEPNMQLDVLNVTTSLAQQAKVESSIEIIGAVSDVIRHLRKSIQCSVDDANLGAEVKSWNKNLREAVDKCLVELSNKVGDAGPILEMMAVVLENLSAVTIIARTTITSVYRTAQIVASLPNLHYQSKTFPEALFHQLLLAMVHPDYETRVGAHRIFSVVLVPSAVFPRPVSTGLDLKRQAEVERTLSRTVSVFSSSAALFEKLKREKASSRENSSHGHKVDAGSAGKMQNGMLDRLRSSANQGKNIATDGPSLADEKSISNLNKDATILRLSSHQISLLLSSICAQSISPENMPENFEAISNTFSLVLLFSRGKNSSHEVLVRSFQLAFSLRNIAVSDEVSLAISRRRSLYTMAIAMILFSSKAYGIVPLVSSAKLILAEKIVDPFLRLVEDRKLQAVSGETANTKVAYGSKEDGKLASKAISSISITGEQSKEYFAAEITKTLSNLSESELSIIKQQLLEEFLIDDTCPLPAPSSRDTAHQNQLDAKDDSLESDDFIESLEGVANRNKQPALQSHDVLSVNELLESALETANQVGRMSVTAPDVPYEEMALHCEKLLIGKQKKMSHVMSLHIRLGSSPLLDKNSTAVPQRPPLIPLALQCATEYQNQGNSLRLPASSPYDKFLKAAGC</sequence>
<organism evidence="10 11">
    <name type="scientific">Linum tenue</name>
    <dbReference type="NCBI Taxonomy" id="586396"/>
    <lineage>
        <taxon>Eukaryota</taxon>
        <taxon>Viridiplantae</taxon>
        <taxon>Streptophyta</taxon>
        <taxon>Embryophyta</taxon>
        <taxon>Tracheophyta</taxon>
        <taxon>Spermatophyta</taxon>
        <taxon>Magnoliopsida</taxon>
        <taxon>eudicotyledons</taxon>
        <taxon>Gunneridae</taxon>
        <taxon>Pentapetalae</taxon>
        <taxon>rosids</taxon>
        <taxon>fabids</taxon>
        <taxon>Malpighiales</taxon>
        <taxon>Linaceae</taxon>
        <taxon>Linum</taxon>
    </lineage>
</organism>
<dbReference type="PANTHER" id="PTHR46087">
    <property type="entry name" value="PUTATIVE, EXPRESSED-RELATED"/>
    <property type="match status" value="1"/>
</dbReference>
<dbReference type="Gene3D" id="4.10.1110.10">
    <property type="entry name" value="AN1-like Zinc finger"/>
    <property type="match status" value="2"/>
</dbReference>
<dbReference type="PANTHER" id="PTHR46087:SF9">
    <property type="entry name" value="ARM REPEAT SUPERFAMILY PROTEIN"/>
    <property type="match status" value="1"/>
</dbReference>